<dbReference type="PANTHER" id="PTHR20881">
    <property type="entry name" value="3-METHYL-2-OXOBUTANOATE HYDROXYMETHYLTRANSFERASE"/>
    <property type="match status" value="1"/>
</dbReference>
<dbReference type="GO" id="GO:0008168">
    <property type="term" value="F:methyltransferase activity"/>
    <property type="evidence" value="ECO:0007669"/>
    <property type="project" value="UniProtKB-KW"/>
</dbReference>
<dbReference type="Proteomes" id="UP000505210">
    <property type="component" value="Chromosome"/>
</dbReference>
<organism evidence="11 12">
    <name type="scientific">Thermoleptolyngbya sichuanensis A183</name>
    <dbReference type="NCBI Taxonomy" id="2737172"/>
    <lineage>
        <taxon>Bacteria</taxon>
        <taxon>Bacillati</taxon>
        <taxon>Cyanobacteriota</taxon>
        <taxon>Cyanophyceae</taxon>
        <taxon>Oculatellales</taxon>
        <taxon>Oculatellaceae</taxon>
        <taxon>Thermoleptolyngbya</taxon>
        <taxon>Thermoleptolyngbya sichuanensis</taxon>
    </lineage>
</organism>
<comment type="subunit">
    <text evidence="3 7">Homodecamer; pentamer of dimers.</text>
</comment>
<dbReference type="Pfam" id="PF02548">
    <property type="entry name" value="Pantoate_transf"/>
    <property type="match status" value="1"/>
</dbReference>
<dbReference type="HAMAP" id="MF_00156">
    <property type="entry name" value="PanB"/>
    <property type="match status" value="1"/>
</dbReference>
<evidence type="ECO:0000256" key="1">
    <source>
        <dbReference type="ARBA" id="ARBA00005033"/>
    </source>
</evidence>
<keyword evidence="12" id="KW-1185">Reference proteome</keyword>
<protein>
    <recommendedName>
        <fullName evidence="7">3-methyl-2-oxobutanoate hydroxymethyltransferase</fullName>
        <ecNumber evidence="7">2.1.2.11</ecNumber>
    </recommendedName>
    <alternativeName>
        <fullName evidence="7">Ketopantoate hydroxymethyltransferase</fullName>
        <shortName evidence="7">KPHMT</shortName>
    </alternativeName>
</protein>
<name>A0A6M8B5U2_9CYAN</name>
<dbReference type="RefSeq" id="WP_172353869.1">
    <property type="nucleotide sequence ID" value="NZ_CP053661.1"/>
</dbReference>
<dbReference type="UniPathway" id="UPA00028">
    <property type="reaction ID" value="UER00003"/>
</dbReference>
<evidence type="ECO:0000256" key="9">
    <source>
        <dbReference type="PIRSR" id="PIRSR000388-2"/>
    </source>
</evidence>
<dbReference type="PANTHER" id="PTHR20881:SF0">
    <property type="entry name" value="3-METHYL-2-OXOBUTANOATE HYDROXYMETHYLTRANSFERASE"/>
    <property type="match status" value="1"/>
</dbReference>
<feature type="binding site" evidence="7 10">
    <location>
        <position position="44"/>
    </location>
    <ligand>
        <name>Mg(2+)</name>
        <dbReference type="ChEBI" id="CHEBI:18420"/>
    </ligand>
</feature>
<keyword evidence="4 7" id="KW-0566">Pantothenate biosynthesis</keyword>
<evidence type="ECO:0000256" key="6">
    <source>
        <dbReference type="ARBA" id="ARBA00056497"/>
    </source>
</evidence>
<keyword evidence="7" id="KW-0963">Cytoplasm</keyword>
<accession>A0A6M8B5U2</accession>
<feature type="binding site" evidence="7 9">
    <location>
        <position position="83"/>
    </location>
    <ligand>
        <name>3-methyl-2-oxobutanoate</name>
        <dbReference type="ChEBI" id="CHEBI:11851"/>
    </ligand>
</feature>
<dbReference type="NCBIfam" id="TIGR00222">
    <property type="entry name" value="panB"/>
    <property type="match status" value="1"/>
</dbReference>
<evidence type="ECO:0000313" key="11">
    <source>
        <dbReference type="EMBL" id="QKD81472.1"/>
    </source>
</evidence>
<keyword evidence="7 10" id="KW-0460">Magnesium</keyword>
<evidence type="ECO:0000256" key="10">
    <source>
        <dbReference type="PIRSR" id="PIRSR000388-3"/>
    </source>
</evidence>
<dbReference type="FunFam" id="3.20.20.60:FF:000003">
    <property type="entry name" value="3-methyl-2-oxobutanoate hydroxymethyltransferase"/>
    <property type="match status" value="1"/>
</dbReference>
<feature type="active site" description="Proton acceptor" evidence="7 8">
    <location>
        <position position="183"/>
    </location>
</feature>
<dbReference type="KEGG" id="theu:HPC62_04105"/>
<dbReference type="EC" id="2.1.2.11" evidence="7"/>
<evidence type="ECO:0000256" key="5">
    <source>
        <dbReference type="ARBA" id="ARBA00022679"/>
    </source>
</evidence>
<sequence>MGVTTQQLSRFKRDGRPIVVLTAWDFLMAQVLDRAGVDVILVGDSLAMVALGHETTLPLTLEDMLHHTKAVRRGVKNALVVCDLPFMTYQESVAQAMHSAGRVLKETGAQAVKLEGGHPAMLETVERLTQAGIPVMAHVGLTPQSVHQFGGFRKQGTTAEAAERILQEAIALESAGAFSIVLEHIPADLGLQISQKLTIPTIGIGAGPHCDGQVLVTPDLLGLSEWQPPFAKPYTNLRDIITQAVQTYAAEVREQRFGDSPGA</sequence>
<gene>
    <name evidence="7 11" type="primary">panB</name>
    <name evidence="11" type="ORF">HPC62_04105</name>
</gene>
<dbReference type="GO" id="GO:0015940">
    <property type="term" value="P:pantothenate biosynthetic process"/>
    <property type="evidence" value="ECO:0007669"/>
    <property type="project" value="UniProtKB-UniRule"/>
</dbReference>
<keyword evidence="7 10" id="KW-0479">Metal-binding</keyword>
<feature type="binding site" evidence="7 9">
    <location>
        <position position="113"/>
    </location>
    <ligand>
        <name>3-methyl-2-oxobutanoate</name>
        <dbReference type="ChEBI" id="CHEBI:11851"/>
    </ligand>
</feature>
<comment type="cofactor">
    <cofactor evidence="7 10">
        <name>Mg(2+)</name>
        <dbReference type="ChEBI" id="CHEBI:18420"/>
    </cofactor>
    <text evidence="7 10">Binds 1 Mg(2+) ion per subunit.</text>
</comment>
<evidence type="ECO:0000256" key="3">
    <source>
        <dbReference type="ARBA" id="ARBA00011424"/>
    </source>
</evidence>
<evidence type="ECO:0000256" key="2">
    <source>
        <dbReference type="ARBA" id="ARBA00008676"/>
    </source>
</evidence>
<dbReference type="Gene3D" id="3.20.20.60">
    <property type="entry name" value="Phosphoenolpyruvate-binding domains"/>
    <property type="match status" value="1"/>
</dbReference>
<dbReference type="InterPro" id="IPR003700">
    <property type="entry name" value="Pantoate_hydroxy_MeTrfase"/>
</dbReference>
<comment type="pathway">
    <text evidence="1 7">Cofactor biosynthesis; (R)-pantothenate biosynthesis; (R)-pantoate from 3-methyl-2-oxobutanoate: step 1/2.</text>
</comment>
<dbReference type="NCBIfam" id="NF001452">
    <property type="entry name" value="PRK00311.1"/>
    <property type="match status" value="1"/>
</dbReference>
<dbReference type="PIRSF" id="PIRSF000388">
    <property type="entry name" value="Pantoate_hydroxy_MeTrfase"/>
    <property type="match status" value="1"/>
</dbReference>
<dbReference type="GO" id="GO:0003864">
    <property type="term" value="F:3-methyl-2-oxobutanoate hydroxymethyltransferase activity"/>
    <property type="evidence" value="ECO:0007669"/>
    <property type="project" value="UniProtKB-UniRule"/>
</dbReference>
<comment type="catalytic activity">
    <reaction evidence="7">
        <text>(6R)-5,10-methylene-5,6,7,8-tetrahydrofolate + 3-methyl-2-oxobutanoate + H2O = 2-dehydropantoate + (6S)-5,6,7,8-tetrahydrofolate</text>
        <dbReference type="Rhea" id="RHEA:11824"/>
        <dbReference type="ChEBI" id="CHEBI:11561"/>
        <dbReference type="ChEBI" id="CHEBI:11851"/>
        <dbReference type="ChEBI" id="CHEBI:15377"/>
        <dbReference type="ChEBI" id="CHEBI:15636"/>
        <dbReference type="ChEBI" id="CHEBI:57453"/>
        <dbReference type="EC" id="2.1.2.11"/>
    </reaction>
</comment>
<keyword evidence="11" id="KW-0489">Methyltransferase</keyword>
<keyword evidence="5 7" id="KW-0808">Transferase</keyword>
<feature type="binding site" evidence="7 10">
    <location>
        <position position="115"/>
    </location>
    <ligand>
        <name>Mg(2+)</name>
        <dbReference type="ChEBI" id="CHEBI:18420"/>
    </ligand>
</feature>
<comment type="subcellular location">
    <subcellularLocation>
        <location evidence="7">Cytoplasm</location>
    </subcellularLocation>
</comment>
<evidence type="ECO:0000256" key="4">
    <source>
        <dbReference type="ARBA" id="ARBA00022655"/>
    </source>
</evidence>
<feature type="binding site" evidence="7 10">
    <location>
        <position position="83"/>
    </location>
    <ligand>
        <name>Mg(2+)</name>
        <dbReference type="ChEBI" id="CHEBI:18420"/>
    </ligand>
</feature>
<evidence type="ECO:0000313" key="12">
    <source>
        <dbReference type="Proteomes" id="UP000505210"/>
    </source>
</evidence>
<reference evidence="11 12" key="1">
    <citation type="submission" date="2020-05" db="EMBL/GenBank/DDBJ databases">
        <title>Complete genome sequence of of a novel Thermoleptolyngbya strain isolated from hot springs of Ganzi, Sichuan China.</title>
        <authorList>
            <person name="Tang J."/>
            <person name="Daroch M."/>
            <person name="Li L."/>
            <person name="Waleron K."/>
            <person name="Waleron M."/>
            <person name="Waleron M."/>
        </authorList>
    </citation>
    <scope>NUCLEOTIDE SEQUENCE [LARGE SCALE GENOMIC DNA]</scope>
    <source>
        <strain evidence="11 12">PKUAC-SCTA183</strain>
    </source>
</reference>
<dbReference type="InterPro" id="IPR015813">
    <property type="entry name" value="Pyrv/PenolPyrv_kinase-like_dom"/>
</dbReference>
<feature type="binding site" evidence="7 9">
    <location>
        <begin position="44"/>
        <end position="45"/>
    </location>
    <ligand>
        <name>3-methyl-2-oxobutanoate</name>
        <dbReference type="ChEBI" id="CHEBI:11851"/>
    </ligand>
</feature>
<proteinExistence type="inferred from homology"/>
<dbReference type="EMBL" id="CP053661">
    <property type="protein sequence ID" value="QKD81472.1"/>
    <property type="molecule type" value="Genomic_DNA"/>
</dbReference>
<evidence type="ECO:0000256" key="8">
    <source>
        <dbReference type="PIRSR" id="PIRSR000388-1"/>
    </source>
</evidence>
<dbReference type="GO" id="GO:0005737">
    <property type="term" value="C:cytoplasm"/>
    <property type="evidence" value="ECO:0007669"/>
    <property type="project" value="UniProtKB-SubCell"/>
</dbReference>
<dbReference type="GO" id="GO:0000287">
    <property type="term" value="F:magnesium ion binding"/>
    <property type="evidence" value="ECO:0007669"/>
    <property type="project" value="TreeGrafter"/>
</dbReference>
<dbReference type="AlphaFoldDB" id="A0A6M8B5U2"/>
<dbReference type="SUPFAM" id="SSF51621">
    <property type="entry name" value="Phosphoenolpyruvate/pyruvate domain"/>
    <property type="match status" value="1"/>
</dbReference>
<dbReference type="CDD" id="cd06557">
    <property type="entry name" value="KPHMT-like"/>
    <property type="match status" value="1"/>
</dbReference>
<dbReference type="InterPro" id="IPR040442">
    <property type="entry name" value="Pyrv_kinase-like_dom_sf"/>
</dbReference>
<comment type="similarity">
    <text evidence="2 7">Belongs to the PanB family.</text>
</comment>
<dbReference type="GO" id="GO:0032259">
    <property type="term" value="P:methylation"/>
    <property type="evidence" value="ECO:0007669"/>
    <property type="project" value="UniProtKB-KW"/>
</dbReference>
<comment type="function">
    <text evidence="6 7">Catalyzes the reversible reaction in which hydroxymethyl group from 5,10-methylenetetrahydrofolate is transferred onto alpha-ketoisovalerate to form ketopantoate.</text>
</comment>
<evidence type="ECO:0000256" key="7">
    <source>
        <dbReference type="HAMAP-Rule" id="MF_00156"/>
    </source>
</evidence>